<evidence type="ECO:0000313" key="3">
    <source>
        <dbReference type="Proteomes" id="UP001180020"/>
    </source>
</evidence>
<protein>
    <recommendedName>
        <fullName evidence="4">UV radiation resistance-associated gene protein</fullName>
    </recommendedName>
</protein>
<dbReference type="GO" id="GO:0000149">
    <property type="term" value="F:SNARE binding"/>
    <property type="evidence" value="ECO:0007669"/>
    <property type="project" value="TreeGrafter"/>
</dbReference>
<dbReference type="GO" id="GO:0000323">
    <property type="term" value="C:lytic vacuole"/>
    <property type="evidence" value="ECO:0007669"/>
    <property type="project" value="TreeGrafter"/>
</dbReference>
<dbReference type="AlphaFoldDB" id="A0AAV9CSQ3"/>
<dbReference type="PANTHER" id="PTHR15157:SF24">
    <property type="entry name" value="VACUOLAR PROTEIN SORTING 38"/>
    <property type="match status" value="1"/>
</dbReference>
<sequence length="373" mass="41514">MERSSDHAIDGGDESSSVAKVIEWEDLEQELARLCSLSSALAKVKERKDSLSERLQSFIQEREESLRRSNELEEMKEKMEARKLVMGDLLMRSKRASEDTMNQREQLCLATRLLRVAAKTLSAAHDKLEEANKLLSGEMGHVHLKSLRQMLWARQRHMIAQVAALFPVKGSIAQAPEEEGVVKKYSNSTSGLQLTVPPLKRMTIFSDKKEGQRTAAALGYVAHAVLLIASYLDVPLRYPLNLGGSRSYIHDYAPSIEFSSSDLASTSMNGLSSRLTEFPLFLEGQDTTRAAYAIFLLNKDEYNLVSNNHRSVPNMVAHAWNHGKSILGYGRVNVTGSLSSVILHVAPSSVHHDAQKVLEAWSQALDSTDNVLR</sequence>
<proteinExistence type="predicted"/>
<feature type="coiled-coil region" evidence="1">
    <location>
        <begin position="41"/>
        <end position="82"/>
    </location>
</feature>
<reference evidence="2" key="1">
    <citation type="journal article" date="2023" name="Nat. Commun.">
        <title>Diploid and tetraploid genomes of Acorus and the evolution of monocots.</title>
        <authorList>
            <person name="Ma L."/>
            <person name="Liu K.W."/>
            <person name="Li Z."/>
            <person name="Hsiao Y.Y."/>
            <person name="Qi Y."/>
            <person name="Fu T."/>
            <person name="Tang G.D."/>
            <person name="Zhang D."/>
            <person name="Sun W.H."/>
            <person name="Liu D.K."/>
            <person name="Li Y."/>
            <person name="Chen G.Z."/>
            <person name="Liu X.D."/>
            <person name="Liao X.Y."/>
            <person name="Jiang Y.T."/>
            <person name="Yu X."/>
            <person name="Hao Y."/>
            <person name="Huang J."/>
            <person name="Zhao X.W."/>
            <person name="Ke S."/>
            <person name="Chen Y.Y."/>
            <person name="Wu W.L."/>
            <person name="Hsu J.L."/>
            <person name="Lin Y.F."/>
            <person name="Huang M.D."/>
            <person name="Li C.Y."/>
            <person name="Huang L."/>
            <person name="Wang Z.W."/>
            <person name="Zhao X."/>
            <person name="Zhong W.Y."/>
            <person name="Peng D.H."/>
            <person name="Ahmad S."/>
            <person name="Lan S."/>
            <person name="Zhang J.S."/>
            <person name="Tsai W.C."/>
            <person name="Van de Peer Y."/>
            <person name="Liu Z.J."/>
        </authorList>
    </citation>
    <scope>NUCLEOTIDE SEQUENCE</scope>
    <source>
        <strain evidence="2">CP</strain>
    </source>
</reference>
<keyword evidence="1" id="KW-0175">Coiled coil</keyword>
<dbReference type="Proteomes" id="UP001180020">
    <property type="component" value="Unassembled WGS sequence"/>
</dbReference>
<reference evidence="2" key="2">
    <citation type="submission" date="2023-06" db="EMBL/GenBank/DDBJ databases">
        <authorList>
            <person name="Ma L."/>
            <person name="Liu K.-W."/>
            <person name="Li Z."/>
            <person name="Hsiao Y.-Y."/>
            <person name="Qi Y."/>
            <person name="Fu T."/>
            <person name="Tang G."/>
            <person name="Zhang D."/>
            <person name="Sun W.-H."/>
            <person name="Liu D.-K."/>
            <person name="Li Y."/>
            <person name="Chen G.-Z."/>
            <person name="Liu X.-D."/>
            <person name="Liao X.-Y."/>
            <person name="Jiang Y.-T."/>
            <person name="Yu X."/>
            <person name="Hao Y."/>
            <person name="Huang J."/>
            <person name="Zhao X.-W."/>
            <person name="Ke S."/>
            <person name="Chen Y.-Y."/>
            <person name="Wu W.-L."/>
            <person name="Hsu J.-L."/>
            <person name="Lin Y.-F."/>
            <person name="Huang M.-D."/>
            <person name="Li C.-Y."/>
            <person name="Huang L."/>
            <person name="Wang Z.-W."/>
            <person name="Zhao X."/>
            <person name="Zhong W.-Y."/>
            <person name="Peng D.-H."/>
            <person name="Ahmad S."/>
            <person name="Lan S."/>
            <person name="Zhang J.-S."/>
            <person name="Tsai W.-C."/>
            <person name="Van De Peer Y."/>
            <person name="Liu Z.-J."/>
        </authorList>
    </citation>
    <scope>NUCLEOTIDE SEQUENCE</scope>
    <source>
        <strain evidence="2">CP</strain>
        <tissue evidence="2">Leaves</tissue>
    </source>
</reference>
<name>A0AAV9CSQ3_ACOCL</name>
<dbReference type="GO" id="GO:0005768">
    <property type="term" value="C:endosome"/>
    <property type="evidence" value="ECO:0007669"/>
    <property type="project" value="TreeGrafter"/>
</dbReference>
<keyword evidence="3" id="KW-1185">Reference proteome</keyword>
<dbReference type="GO" id="GO:0035493">
    <property type="term" value="P:SNARE complex assembly"/>
    <property type="evidence" value="ECO:0007669"/>
    <property type="project" value="TreeGrafter"/>
</dbReference>
<accession>A0AAV9CSQ3</accession>
<comment type="caution">
    <text evidence="2">The sequence shown here is derived from an EMBL/GenBank/DDBJ whole genome shotgun (WGS) entry which is preliminary data.</text>
</comment>
<gene>
    <name evidence="2" type="ORF">QJS10_CPB17g01626</name>
</gene>
<dbReference type="PANTHER" id="PTHR15157">
    <property type="entry name" value="UV RADIATION RESISTANCE-ASSOCIATED GENE PROTEIN"/>
    <property type="match status" value="1"/>
</dbReference>
<evidence type="ECO:0008006" key="4">
    <source>
        <dbReference type="Google" id="ProtNLM"/>
    </source>
</evidence>
<organism evidence="2 3">
    <name type="scientific">Acorus calamus</name>
    <name type="common">Sweet flag</name>
    <dbReference type="NCBI Taxonomy" id="4465"/>
    <lineage>
        <taxon>Eukaryota</taxon>
        <taxon>Viridiplantae</taxon>
        <taxon>Streptophyta</taxon>
        <taxon>Embryophyta</taxon>
        <taxon>Tracheophyta</taxon>
        <taxon>Spermatophyta</taxon>
        <taxon>Magnoliopsida</taxon>
        <taxon>Liliopsida</taxon>
        <taxon>Acoraceae</taxon>
        <taxon>Acorus</taxon>
    </lineage>
</organism>
<dbReference type="EMBL" id="JAUJYO010000017">
    <property type="protein sequence ID" value="KAK1291985.1"/>
    <property type="molecule type" value="Genomic_DNA"/>
</dbReference>
<evidence type="ECO:0000313" key="2">
    <source>
        <dbReference type="EMBL" id="KAK1291985.1"/>
    </source>
</evidence>
<evidence type="ECO:0000256" key="1">
    <source>
        <dbReference type="SAM" id="Coils"/>
    </source>
</evidence>